<dbReference type="PANTHER" id="PTHR23135:SF18">
    <property type="entry name" value="CYANOPHYCIN SYNTHETASE"/>
    <property type="match status" value="1"/>
</dbReference>
<dbReference type="RefSeq" id="WP_173778436.1">
    <property type="nucleotide sequence ID" value="NZ_JABSNO010000005.1"/>
</dbReference>
<keyword evidence="16" id="KW-1185">Reference proteome</keyword>
<evidence type="ECO:0000256" key="8">
    <source>
        <dbReference type="ARBA" id="ARBA00022741"/>
    </source>
</evidence>
<dbReference type="SUPFAM" id="SSF53623">
    <property type="entry name" value="MurD-like peptide ligases, catalytic domain"/>
    <property type="match status" value="1"/>
</dbReference>
<dbReference type="AlphaFoldDB" id="A0A8J8G5G6"/>
<dbReference type="InterPro" id="IPR013815">
    <property type="entry name" value="ATP_grasp_subdomain_1"/>
</dbReference>
<dbReference type="Gene3D" id="3.30.470.20">
    <property type="entry name" value="ATP-grasp fold, B domain"/>
    <property type="match status" value="2"/>
</dbReference>
<dbReference type="InterPro" id="IPR018109">
    <property type="entry name" value="Folylpolyglutamate_synth_CS"/>
</dbReference>
<dbReference type="SUPFAM" id="SSF53244">
    <property type="entry name" value="MurD-like peptide ligases, peptide-binding domain"/>
    <property type="match status" value="1"/>
</dbReference>
<name>A0A8J8G5G6_9FLAO</name>
<reference evidence="15" key="1">
    <citation type="submission" date="2020-05" db="EMBL/GenBank/DDBJ databases">
        <title>Genomic Encyclopedia of Type Strains, Phase IV (KMG-V): Genome sequencing to study the core and pangenomes of soil and plant-associated prokaryotes.</title>
        <authorList>
            <person name="Whitman W."/>
        </authorList>
    </citation>
    <scope>NUCLEOTIDE SEQUENCE</scope>
    <source>
        <strain evidence="15">16F</strain>
    </source>
</reference>
<dbReference type="InterPro" id="IPR036615">
    <property type="entry name" value="Mur_ligase_C_dom_sf"/>
</dbReference>
<dbReference type="GO" id="GO:0005524">
    <property type="term" value="F:ATP binding"/>
    <property type="evidence" value="ECO:0007669"/>
    <property type="project" value="UniProtKB-UniRule"/>
</dbReference>
<evidence type="ECO:0000256" key="3">
    <source>
        <dbReference type="ARBA" id="ARBA00011738"/>
    </source>
</evidence>
<sequence>MKIEKIQILRGPNVWSIRRTKLIQMRLDLEETEQTPTNEIDGFLERIKNLLPSLQSHRCSEGVDGGFFMRIEMGTWMGHVIEHIALEIQTLAGMDTGFGRTRETKTPGIYNVVFTYIEEKAGVYAAEEAVNIAKHLMSGEYYDLENCIQTLKVLRERERLGPSTGSIVESAVARNIPWIRLGTNSLVQLGYGVNQQRFQATITGLTSSIAVDIACNKELTKKMLEDSAIPVPSGDIVVDEEDLTSAINKIGYPIVLKPLDGNHGKGASINVNDWENALVGLDHAQKYSKKVIVEKYITGYDFRILVINHKMVAAARRVPANVVGDGNNTIQFLIDQENENPKRGYGHENVLTEIGIDKDTNELLAKLNYTLNTIPQKGEIVYLKSTANLSTGGTSIDVTDMVHPENVTMAERVSRIIGLDVCGIDIMAENLTQPLKESGGAIIEVNAAPGFRMHLAPSEGLPRNVASPVVDMLYPQGKPFRIPIIAVTGTNGKTTTTRIISHIVKTNGYRVGFTTSDGIYIQNTMLTKGDTTGPISAEFVLKDPTVEFAVLETARGGILRSGLGFNRCDIGVLTNIKEDHLGLSDIHNLKDLTKVKRVVLDAVKKDGWSVLNADDEYSMRLMPDLDSKVAIFSLDENNPFIKKFAKEGKVTCVFEEGFVTIKKGDWKIRIAKVQNIPITMEGKARFMISNVLAASLATYLYGFEIEDIANALRTFIPSAQLTPGRLNVFKFKNFKVLIDFAHNAAGYEAIEDYLKNVEATKKIGIISGVGDRRDEDIRECGKIAGRMFDHIIIRNEKHLRGRTEEEISALVIEGINSSENEVTYEIIPKEIEALKHAINKAEEGTYITALSDVIANAIDLVQEYQAKELQELQEL</sequence>
<comment type="catalytic activity">
    <reaction evidence="11">
        <text>[L-4-(L-arginin-2-N-yl)aspartate](n)-L-aspartate + L-arginine + ATP = [L-4-(L-arginin-2-N-yl)aspartate](n+1) + ADP + phosphate + H(+)</text>
        <dbReference type="Rhea" id="RHEA:23888"/>
        <dbReference type="Rhea" id="RHEA-COMP:13732"/>
        <dbReference type="Rhea" id="RHEA-COMP:13733"/>
        <dbReference type="ChEBI" id="CHEBI:15378"/>
        <dbReference type="ChEBI" id="CHEBI:30616"/>
        <dbReference type="ChEBI" id="CHEBI:32682"/>
        <dbReference type="ChEBI" id="CHEBI:43474"/>
        <dbReference type="ChEBI" id="CHEBI:137986"/>
        <dbReference type="ChEBI" id="CHEBI:137990"/>
        <dbReference type="ChEBI" id="CHEBI:456216"/>
        <dbReference type="EC" id="6.3.2.30"/>
    </reaction>
</comment>
<evidence type="ECO:0000256" key="10">
    <source>
        <dbReference type="ARBA" id="ARBA00031353"/>
    </source>
</evidence>
<evidence type="ECO:0000256" key="5">
    <source>
        <dbReference type="ARBA" id="ARBA00013005"/>
    </source>
</evidence>
<feature type="domain" description="ATP-grasp" evidence="14">
    <location>
        <begin position="221"/>
        <end position="474"/>
    </location>
</feature>
<dbReference type="InterPro" id="IPR013221">
    <property type="entry name" value="Mur_ligase_cen"/>
</dbReference>
<dbReference type="InterPro" id="IPR011810">
    <property type="entry name" value="Cya_phycin_syn"/>
</dbReference>
<dbReference type="InterPro" id="IPR044019">
    <property type="entry name" value="Cyanophycin_syn_N"/>
</dbReference>
<evidence type="ECO:0000259" key="14">
    <source>
        <dbReference type="PROSITE" id="PS50975"/>
    </source>
</evidence>
<evidence type="ECO:0000313" key="15">
    <source>
        <dbReference type="EMBL" id="NRS91813.1"/>
    </source>
</evidence>
<evidence type="ECO:0000256" key="13">
    <source>
        <dbReference type="PROSITE-ProRule" id="PRU00409"/>
    </source>
</evidence>
<organism evidence="15 16">
    <name type="scientific">Frigoriflavimonas asaccharolytica</name>
    <dbReference type="NCBI Taxonomy" id="2735899"/>
    <lineage>
        <taxon>Bacteria</taxon>
        <taxon>Pseudomonadati</taxon>
        <taxon>Bacteroidota</taxon>
        <taxon>Flavobacteriia</taxon>
        <taxon>Flavobacteriales</taxon>
        <taxon>Weeksellaceae</taxon>
        <taxon>Frigoriflavimonas</taxon>
    </lineage>
</organism>
<protein>
    <recommendedName>
        <fullName evidence="6">Cyanophycin synthetase</fullName>
        <ecNumber evidence="5">6.3.2.29</ecNumber>
        <ecNumber evidence="4">6.3.2.30</ecNumber>
    </recommendedName>
    <alternativeName>
        <fullName evidence="10">Cyanophycin synthase</fullName>
    </alternativeName>
</protein>
<evidence type="ECO:0000256" key="6">
    <source>
        <dbReference type="ARBA" id="ARBA00022036"/>
    </source>
</evidence>
<keyword evidence="9 13" id="KW-0067">ATP-binding</keyword>
<comment type="catalytic activity">
    <reaction evidence="12">
        <text>[L-4-(L-arginin-2-N-yl)aspartate](n) + L-aspartate + ATP = [L-4-(L-arginin-2-N-yl)aspartate](n)-L-aspartate + ADP + phosphate + H(+)</text>
        <dbReference type="Rhea" id="RHEA:13277"/>
        <dbReference type="Rhea" id="RHEA-COMP:13728"/>
        <dbReference type="Rhea" id="RHEA-COMP:13733"/>
        <dbReference type="ChEBI" id="CHEBI:15378"/>
        <dbReference type="ChEBI" id="CHEBI:29991"/>
        <dbReference type="ChEBI" id="CHEBI:30616"/>
        <dbReference type="ChEBI" id="CHEBI:43474"/>
        <dbReference type="ChEBI" id="CHEBI:137986"/>
        <dbReference type="ChEBI" id="CHEBI:137990"/>
        <dbReference type="ChEBI" id="CHEBI:456216"/>
        <dbReference type="EC" id="6.3.2.29"/>
    </reaction>
</comment>
<dbReference type="Pfam" id="PF18921">
    <property type="entry name" value="Cyanophycin_syn"/>
    <property type="match status" value="1"/>
</dbReference>
<accession>A0A8J8G5G6</accession>
<proteinExistence type="inferred from homology"/>
<keyword evidence="8 13" id="KW-0547">Nucleotide-binding</keyword>
<evidence type="ECO:0000256" key="9">
    <source>
        <dbReference type="ARBA" id="ARBA00022840"/>
    </source>
</evidence>
<comment type="function">
    <text evidence="1">Catalyzes the ATP-dependent polymerization of arginine and aspartate to multi-L-arginyl-poly-L-aspartic acid (cyanophycin; a water-insoluble reserve polymer).</text>
</comment>
<comment type="caution">
    <text evidence="15">The sequence shown here is derived from an EMBL/GenBank/DDBJ whole genome shotgun (WGS) entry which is preliminary data.</text>
</comment>
<dbReference type="SUPFAM" id="SSF56059">
    <property type="entry name" value="Glutathione synthetase ATP-binding domain-like"/>
    <property type="match status" value="1"/>
</dbReference>
<dbReference type="PANTHER" id="PTHR23135">
    <property type="entry name" value="MUR LIGASE FAMILY MEMBER"/>
    <property type="match status" value="1"/>
</dbReference>
<evidence type="ECO:0000313" key="16">
    <source>
        <dbReference type="Proteomes" id="UP000610746"/>
    </source>
</evidence>
<dbReference type="GO" id="GO:0071160">
    <property type="term" value="F:cyanophycin synthetase activity (L-aspartate-adding)"/>
    <property type="evidence" value="ECO:0007669"/>
    <property type="project" value="UniProtKB-EC"/>
</dbReference>
<dbReference type="InterPro" id="IPR011761">
    <property type="entry name" value="ATP-grasp"/>
</dbReference>
<dbReference type="EC" id="6.3.2.29" evidence="5"/>
<evidence type="ECO:0000256" key="1">
    <source>
        <dbReference type="ARBA" id="ARBA00003184"/>
    </source>
</evidence>
<dbReference type="Gene3D" id="3.40.1190.10">
    <property type="entry name" value="Mur-like, catalytic domain"/>
    <property type="match status" value="1"/>
</dbReference>
<dbReference type="Gene3D" id="3.30.1490.20">
    <property type="entry name" value="ATP-grasp fold, A domain"/>
    <property type="match status" value="1"/>
</dbReference>
<evidence type="ECO:0000256" key="2">
    <source>
        <dbReference type="ARBA" id="ARBA00009060"/>
    </source>
</evidence>
<gene>
    <name evidence="15" type="ORF">HNQ03_000880</name>
</gene>
<comment type="subunit">
    <text evidence="3">Homodimer.</text>
</comment>
<dbReference type="Pfam" id="PF02875">
    <property type="entry name" value="Mur_ligase_C"/>
    <property type="match status" value="1"/>
</dbReference>
<dbReference type="Gene3D" id="3.90.190.20">
    <property type="entry name" value="Mur ligase, C-terminal domain"/>
    <property type="match status" value="1"/>
</dbReference>
<dbReference type="NCBIfam" id="NF010623">
    <property type="entry name" value="PRK14016.1"/>
    <property type="match status" value="1"/>
</dbReference>
<dbReference type="EC" id="6.3.2.30" evidence="4"/>
<comment type="similarity">
    <text evidence="2">In the C-terminal section; belongs to the MurCDEF family.</text>
</comment>
<dbReference type="EMBL" id="JABSNO010000005">
    <property type="protein sequence ID" value="NRS91813.1"/>
    <property type="molecule type" value="Genomic_DNA"/>
</dbReference>
<dbReference type="PROSITE" id="PS01011">
    <property type="entry name" value="FOLYLPOLYGLU_SYNT_1"/>
    <property type="match status" value="1"/>
</dbReference>
<dbReference type="GO" id="GO:0071161">
    <property type="term" value="F:cyanophycin synthetase activity (L-arginine-adding)"/>
    <property type="evidence" value="ECO:0007669"/>
    <property type="project" value="UniProtKB-EC"/>
</dbReference>
<dbReference type="InterPro" id="IPR013651">
    <property type="entry name" value="ATP-grasp_RimK-type"/>
</dbReference>
<evidence type="ECO:0000256" key="12">
    <source>
        <dbReference type="ARBA" id="ARBA00048425"/>
    </source>
</evidence>
<evidence type="ECO:0000256" key="11">
    <source>
        <dbReference type="ARBA" id="ARBA00048094"/>
    </source>
</evidence>
<evidence type="ECO:0000256" key="4">
    <source>
        <dbReference type="ARBA" id="ARBA00012968"/>
    </source>
</evidence>
<dbReference type="Proteomes" id="UP000610746">
    <property type="component" value="Unassembled WGS sequence"/>
</dbReference>
<keyword evidence="7 15" id="KW-0436">Ligase</keyword>
<dbReference type="GO" id="GO:0004326">
    <property type="term" value="F:tetrahydrofolylpolyglutamate synthase activity"/>
    <property type="evidence" value="ECO:0007669"/>
    <property type="project" value="InterPro"/>
</dbReference>
<dbReference type="Pfam" id="PF08443">
    <property type="entry name" value="RimK"/>
    <property type="match status" value="1"/>
</dbReference>
<dbReference type="NCBIfam" id="TIGR02068">
    <property type="entry name" value="cya_phycin_syn"/>
    <property type="match status" value="1"/>
</dbReference>
<dbReference type="PROSITE" id="PS50975">
    <property type="entry name" value="ATP_GRASP"/>
    <property type="match status" value="1"/>
</dbReference>
<dbReference type="InterPro" id="IPR004101">
    <property type="entry name" value="Mur_ligase_C"/>
</dbReference>
<dbReference type="Pfam" id="PF08245">
    <property type="entry name" value="Mur_ligase_M"/>
    <property type="match status" value="1"/>
</dbReference>
<dbReference type="GO" id="GO:0046872">
    <property type="term" value="F:metal ion binding"/>
    <property type="evidence" value="ECO:0007669"/>
    <property type="project" value="InterPro"/>
</dbReference>
<dbReference type="InterPro" id="IPR036565">
    <property type="entry name" value="Mur-like_cat_sf"/>
</dbReference>
<evidence type="ECO:0000256" key="7">
    <source>
        <dbReference type="ARBA" id="ARBA00022598"/>
    </source>
</evidence>